<evidence type="ECO:0000256" key="6">
    <source>
        <dbReference type="ARBA" id="ARBA00023136"/>
    </source>
</evidence>
<protein>
    <submittedName>
        <fullName evidence="9">ABC transporter permease</fullName>
    </submittedName>
</protein>
<keyword evidence="3" id="KW-1003">Cell membrane</keyword>
<comment type="subcellular location">
    <subcellularLocation>
        <location evidence="1 7">Cell membrane</location>
        <topology evidence="1 7">Multi-pass membrane protein</topology>
    </subcellularLocation>
</comment>
<keyword evidence="6 7" id="KW-0472">Membrane</keyword>
<dbReference type="RefSeq" id="WP_377459210.1">
    <property type="nucleotide sequence ID" value="NZ_JBHLUB010000029.1"/>
</dbReference>
<feature type="transmembrane region" description="Helical" evidence="7">
    <location>
        <begin position="70"/>
        <end position="94"/>
    </location>
</feature>
<feature type="transmembrane region" description="Helical" evidence="7">
    <location>
        <begin position="106"/>
        <end position="125"/>
    </location>
</feature>
<dbReference type="SUPFAM" id="SSF161098">
    <property type="entry name" value="MetI-like"/>
    <property type="match status" value="1"/>
</dbReference>
<keyword evidence="5 7" id="KW-1133">Transmembrane helix</keyword>
<feature type="transmembrane region" description="Helical" evidence="7">
    <location>
        <begin position="131"/>
        <end position="152"/>
    </location>
</feature>
<gene>
    <name evidence="9" type="ORF">ACFFFR_07450</name>
</gene>
<keyword evidence="10" id="KW-1185">Reference proteome</keyword>
<evidence type="ECO:0000256" key="1">
    <source>
        <dbReference type="ARBA" id="ARBA00004651"/>
    </source>
</evidence>
<comment type="similarity">
    <text evidence="7">Belongs to the binding-protein-dependent transport system permease family.</text>
</comment>
<feature type="transmembrane region" description="Helical" evidence="7">
    <location>
        <begin position="16"/>
        <end position="39"/>
    </location>
</feature>
<dbReference type="PANTHER" id="PTHR30151:SF0">
    <property type="entry name" value="ABC TRANSPORTER PERMEASE PROTEIN MJ0413-RELATED"/>
    <property type="match status" value="1"/>
</dbReference>
<evidence type="ECO:0000256" key="7">
    <source>
        <dbReference type="RuleBase" id="RU363032"/>
    </source>
</evidence>
<comment type="caution">
    <text evidence="9">The sequence shown here is derived from an EMBL/GenBank/DDBJ whole genome shotgun (WGS) entry which is preliminary data.</text>
</comment>
<accession>A0ABV6PC76</accession>
<dbReference type="EMBL" id="JBHLUB010000029">
    <property type="protein sequence ID" value="MFC0582216.1"/>
    <property type="molecule type" value="Genomic_DNA"/>
</dbReference>
<reference evidence="9 10" key="1">
    <citation type="submission" date="2024-09" db="EMBL/GenBank/DDBJ databases">
        <authorList>
            <person name="Sun Q."/>
            <person name="Mori K."/>
        </authorList>
    </citation>
    <scope>NUCLEOTIDE SEQUENCE [LARGE SCALE GENOMIC DNA]</scope>
    <source>
        <strain evidence="9 10">NCAIM B.02604</strain>
    </source>
</reference>
<evidence type="ECO:0000259" key="8">
    <source>
        <dbReference type="PROSITE" id="PS50928"/>
    </source>
</evidence>
<proteinExistence type="inferred from homology"/>
<feature type="transmembrane region" description="Helical" evidence="7">
    <location>
        <begin position="225"/>
        <end position="245"/>
    </location>
</feature>
<dbReference type="Gene3D" id="1.10.3720.10">
    <property type="entry name" value="MetI-like"/>
    <property type="match status" value="1"/>
</dbReference>
<dbReference type="InterPro" id="IPR000515">
    <property type="entry name" value="MetI-like"/>
</dbReference>
<dbReference type="PROSITE" id="PS50928">
    <property type="entry name" value="ABC_TM1"/>
    <property type="match status" value="1"/>
</dbReference>
<evidence type="ECO:0000256" key="3">
    <source>
        <dbReference type="ARBA" id="ARBA00022475"/>
    </source>
</evidence>
<feature type="transmembrane region" description="Helical" evidence="7">
    <location>
        <begin position="172"/>
        <end position="189"/>
    </location>
</feature>
<dbReference type="PANTHER" id="PTHR30151">
    <property type="entry name" value="ALKANE SULFONATE ABC TRANSPORTER-RELATED, MEMBRANE SUBUNIT"/>
    <property type="match status" value="1"/>
</dbReference>
<evidence type="ECO:0000256" key="4">
    <source>
        <dbReference type="ARBA" id="ARBA00022692"/>
    </source>
</evidence>
<keyword evidence="4 7" id="KW-0812">Transmembrane</keyword>
<dbReference type="Proteomes" id="UP001589862">
    <property type="component" value="Unassembled WGS sequence"/>
</dbReference>
<evidence type="ECO:0000313" key="9">
    <source>
        <dbReference type="EMBL" id="MFC0582216.1"/>
    </source>
</evidence>
<evidence type="ECO:0000313" key="10">
    <source>
        <dbReference type="Proteomes" id="UP001589862"/>
    </source>
</evidence>
<dbReference type="InterPro" id="IPR035906">
    <property type="entry name" value="MetI-like_sf"/>
</dbReference>
<dbReference type="CDD" id="cd06261">
    <property type="entry name" value="TM_PBP2"/>
    <property type="match status" value="1"/>
</dbReference>
<organism evidence="9 10">
    <name type="scientific">Micrococcoides hystricis</name>
    <dbReference type="NCBI Taxonomy" id="1572761"/>
    <lineage>
        <taxon>Bacteria</taxon>
        <taxon>Bacillati</taxon>
        <taxon>Actinomycetota</taxon>
        <taxon>Actinomycetes</taxon>
        <taxon>Micrococcales</taxon>
        <taxon>Micrococcaceae</taxon>
        <taxon>Micrococcoides</taxon>
    </lineage>
</organism>
<evidence type="ECO:0000256" key="5">
    <source>
        <dbReference type="ARBA" id="ARBA00022989"/>
    </source>
</evidence>
<feature type="transmembrane region" description="Helical" evidence="7">
    <location>
        <begin position="195"/>
        <end position="213"/>
    </location>
</feature>
<name>A0ABV6PC76_9MICC</name>
<dbReference type="Pfam" id="PF00528">
    <property type="entry name" value="BPD_transp_1"/>
    <property type="match status" value="1"/>
</dbReference>
<sequence>MTLLSLKASKSPTAKLLLGLIGSIILLAGWHLSAVLGIYGNGLPTVTATFAQLGQLLTTSSFWQDVGMTIGIALLGLAISLVIGVTLGVLIGSFEPVRAATFAITEFLKPIPPIVVLPLAVMIWGPTSTTALFLVLVGCVLAISIQTIAGVLDADPVAQATARSYGLGRLETLFNVTLPGALPFIGTAVRVSAPASLIVVVVAGLIGGAPGLGRSLYQAQASGDYPLVYALVVVLGVLGLSSQWLSEFVESKVLAWHPSFRKETH</sequence>
<feature type="domain" description="ABC transmembrane type-1" evidence="8">
    <location>
        <begin position="66"/>
        <end position="246"/>
    </location>
</feature>
<keyword evidence="2 7" id="KW-0813">Transport</keyword>
<evidence type="ECO:0000256" key="2">
    <source>
        <dbReference type="ARBA" id="ARBA00022448"/>
    </source>
</evidence>